<evidence type="ECO:0000313" key="2">
    <source>
        <dbReference type="EMBL" id="CAD7194800.1"/>
    </source>
</evidence>
<evidence type="ECO:0000256" key="1">
    <source>
        <dbReference type="SAM" id="Phobius"/>
    </source>
</evidence>
<keyword evidence="1" id="KW-0812">Transmembrane</keyword>
<name>A0A7R8VCD2_TIMDO</name>
<organism evidence="2">
    <name type="scientific">Timema douglasi</name>
    <name type="common">Walking stick</name>
    <dbReference type="NCBI Taxonomy" id="61478"/>
    <lineage>
        <taxon>Eukaryota</taxon>
        <taxon>Metazoa</taxon>
        <taxon>Ecdysozoa</taxon>
        <taxon>Arthropoda</taxon>
        <taxon>Hexapoda</taxon>
        <taxon>Insecta</taxon>
        <taxon>Pterygota</taxon>
        <taxon>Neoptera</taxon>
        <taxon>Polyneoptera</taxon>
        <taxon>Phasmatodea</taxon>
        <taxon>Timematodea</taxon>
        <taxon>Timematoidea</taxon>
        <taxon>Timematidae</taxon>
        <taxon>Timema</taxon>
    </lineage>
</organism>
<dbReference type="AlphaFoldDB" id="A0A7R8VCD2"/>
<gene>
    <name evidence="2" type="ORF">TDIB3V08_LOCUS1213</name>
</gene>
<keyword evidence="1" id="KW-1133">Transmembrane helix</keyword>
<protein>
    <submittedName>
        <fullName evidence="2">Uncharacterized protein</fullName>
    </submittedName>
</protein>
<sequence length="220" mass="24575">MVGNPYRYRAALNQLQNRHATAVDAWAKVSLSKYKILLMMGDHRSIPIGCTEGCLLAALFVIPFIARLYSMAVLAPGVFIYVFLVVPLATGYISANTVIGRLRLICLAFLDTNVFLYYPKKILLCLLWLHRIYTNLDSIHTTTNQFCRFSGSTECLTRAITSCRHLSPSDASPRRQVSLPAPLYILIFTSCPCQDSAVQLIHDCYTIQGIQVQLPQQVSG</sequence>
<dbReference type="EMBL" id="OA564570">
    <property type="protein sequence ID" value="CAD7194800.1"/>
    <property type="molecule type" value="Genomic_DNA"/>
</dbReference>
<keyword evidence="1" id="KW-0472">Membrane</keyword>
<accession>A0A7R8VCD2</accession>
<proteinExistence type="predicted"/>
<feature type="transmembrane region" description="Helical" evidence="1">
    <location>
        <begin position="73"/>
        <end position="93"/>
    </location>
</feature>
<reference evidence="2" key="1">
    <citation type="submission" date="2020-11" db="EMBL/GenBank/DDBJ databases">
        <authorList>
            <person name="Tran Van P."/>
        </authorList>
    </citation>
    <scope>NUCLEOTIDE SEQUENCE</scope>
</reference>
<feature type="transmembrane region" description="Helical" evidence="1">
    <location>
        <begin position="46"/>
        <end position="66"/>
    </location>
</feature>